<dbReference type="Pfam" id="PF13335">
    <property type="entry name" value="Mg_chelatase_C"/>
    <property type="match status" value="1"/>
</dbReference>
<dbReference type="InterPro" id="IPR025158">
    <property type="entry name" value="Mg_chelat-rel_C"/>
</dbReference>
<dbReference type="AlphaFoldDB" id="A0A382W390"/>
<organism evidence="2">
    <name type="scientific">marine metagenome</name>
    <dbReference type="NCBI Taxonomy" id="408172"/>
    <lineage>
        <taxon>unclassified sequences</taxon>
        <taxon>metagenomes</taxon>
        <taxon>ecological metagenomes</taxon>
    </lineage>
</organism>
<feature type="non-terminal residue" evidence="2">
    <location>
        <position position="60"/>
    </location>
</feature>
<name>A0A382W390_9ZZZZ</name>
<evidence type="ECO:0000313" key="2">
    <source>
        <dbReference type="EMBL" id="SVD53154.1"/>
    </source>
</evidence>
<sequence length="60" mass="6637">VRTNAESEFLDRVAMLGQNGKALLTAAVDRMKLSAQGYHRVRRFTCNLADLEGRAEVGQT</sequence>
<reference evidence="2" key="1">
    <citation type="submission" date="2018-05" db="EMBL/GenBank/DDBJ databases">
        <authorList>
            <person name="Lanie J.A."/>
            <person name="Ng W.-L."/>
            <person name="Kazmierczak K.M."/>
            <person name="Andrzejewski T.M."/>
            <person name="Davidsen T.M."/>
            <person name="Wayne K.J."/>
            <person name="Tettelin H."/>
            <person name="Glass J.I."/>
            <person name="Rusch D."/>
            <person name="Podicherti R."/>
            <person name="Tsui H.-C.T."/>
            <person name="Winkler M.E."/>
        </authorList>
    </citation>
    <scope>NUCLEOTIDE SEQUENCE</scope>
</reference>
<feature type="domain" description="Mg chelatase-related protein C-terminal" evidence="1">
    <location>
        <begin position="5"/>
        <end position="59"/>
    </location>
</feature>
<protein>
    <recommendedName>
        <fullName evidence="1">Mg chelatase-related protein C-terminal domain-containing protein</fullName>
    </recommendedName>
</protein>
<accession>A0A382W390</accession>
<dbReference type="EMBL" id="UINC01156628">
    <property type="protein sequence ID" value="SVD53154.1"/>
    <property type="molecule type" value="Genomic_DNA"/>
</dbReference>
<feature type="non-terminal residue" evidence="2">
    <location>
        <position position="1"/>
    </location>
</feature>
<gene>
    <name evidence="2" type="ORF">METZ01_LOCUS406008</name>
</gene>
<evidence type="ECO:0000259" key="1">
    <source>
        <dbReference type="Pfam" id="PF13335"/>
    </source>
</evidence>
<proteinExistence type="predicted"/>